<dbReference type="RefSeq" id="WP_379924209.1">
    <property type="nucleotide sequence ID" value="NZ_JBHTJI010000001.1"/>
</dbReference>
<feature type="domain" description="BioF2-like acetyltransferase" evidence="1">
    <location>
        <begin position="155"/>
        <end position="276"/>
    </location>
</feature>
<dbReference type="EMBL" id="JBHTJI010000001">
    <property type="protein sequence ID" value="MFD0988644.1"/>
    <property type="molecule type" value="Genomic_DNA"/>
</dbReference>
<evidence type="ECO:0000313" key="3">
    <source>
        <dbReference type="Proteomes" id="UP001597061"/>
    </source>
</evidence>
<organism evidence="2 3">
    <name type="scientific">Mariniflexile jejuense</name>
    <dbReference type="NCBI Taxonomy" id="1173582"/>
    <lineage>
        <taxon>Bacteria</taxon>
        <taxon>Pseudomonadati</taxon>
        <taxon>Bacteroidota</taxon>
        <taxon>Flavobacteriia</taxon>
        <taxon>Flavobacteriales</taxon>
        <taxon>Flavobacteriaceae</taxon>
        <taxon>Mariniflexile</taxon>
    </lineage>
</organism>
<sequence length="414" mass="49324">MSHNNNPFISDTFSEIWKKRFANPKLIKSFSFIKNLTFFKHPFLPFYTNVGKNLTKGVSYTLEQNTSKDFKKNTLLIYDVPQYFEIKTTTTLKNLRLIKIKQYPGYLIQLKKHTNFNNYLKSTFSKSSVQKFNRYKKRLESCFNIDEKMLIGNIDKAEYDNVFNHFNHLLTKRFEDKQITNNNLNPDEWAFYYDVVFPMILEKKAALHVIYNNNIPISIRLLYFSDAIIFDAITVFDIDYSKFHIGKVSIMKVLEWSFNSNYKYFDFSKGYFDYKESWSDLKYNFEYHLYFDTKSLIANILGNSIATFFKLKQFLRDKEFDKKLHQLTFLLKKEKALSSETLKQIPPNQVSLTETMLTKININNIDYAFLKKYAYNFLFLTTEHINDLKVFKCNDANQNTYYLIKGKNNEQLIG</sequence>
<dbReference type="InterPro" id="IPR038740">
    <property type="entry name" value="BioF2-like_GNAT_dom"/>
</dbReference>
<proteinExistence type="predicted"/>
<reference evidence="3" key="1">
    <citation type="journal article" date="2019" name="Int. J. Syst. Evol. Microbiol.">
        <title>The Global Catalogue of Microorganisms (GCM) 10K type strain sequencing project: providing services to taxonomists for standard genome sequencing and annotation.</title>
        <authorList>
            <consortium name="The Broad Institute Genomics Platform"/>
            <consortium name="The Broad Institute Genome Sequencing Center for Infectious Disease"/>
            <person name="Wu L."/>
            <person name="Ma J."/>
        </authorList>
    </citation>
    <scope>NUCLEOTIDE SEQUENCE [LARGE SCALE GENOMIC DNA]</scope>
    <source>
        <strain evidence="3">CCUG 62414</strain>
    </source>
</reference>
<evidence type="ECO:0000259" key="1">
    <source>
        <dbReference type="Pfam" id="PF13480"/>
    </source>
</evidence>
<keyword evidence="3" id="KW-1185">Reference proteome</keyword>
<dbReference type="SUPFAM" id="SSF55729">
    <property type="entry name" value="Acyl-CoA N-acyltransferases (Nat)"/>
    <property type="match status" value="1"/>
</dbReference>
<dbReference type="InterPro" id="IPR016181">
    <property type="entry name" value="Acyl_CoA_acyltransferase"/>
</dbReference>
<name>A0ABW3JEB5_9FLAO</name>
<accession>A0ABW3JEB5</accession>
<comment type="caution">
    <text evidence="2">The sequence shown here is derived from an EMBL/GenBank/DDBJ whole genome shotgun (WGS) entry which is preliminary data.</text>
</comment>
<dbReference type="Pfam" id="PF13480">
    <property type="entry name" value="Acetyltransf_6"/>
    <property type="match status" value="1"/>
</dbReference>
<gene>
    <name evidence="2" type="ORF">ACFQ1R_00925</name>
</gene>
<protein>
    <submittedName>
        <fullName evidence="2">GNAT family N-acetyltransferase</fullName>
    </submittedName>
</protein>
<dbReference type="Proteomes" id="UP001597061">
    <property type="component" value="Unassembled WGS sequence"/>
</dbReference>
<evidence type="ECO:0000313" key="2">
    <source>
        <dbReference type="EMBL" id="MFD0988644.1"/>
    </source>
</evidence>